<proteinExistence type="predicted"/>
<dbReference type="Proteomes" id="UP000663872">
    <property type="component" value="Unassembled WGS sequence"/>
</dbReference>
<accession>A0A818P0P7</accession>
<comment type="caution">
    <text evidence="1">The sequence shown here is derived from an EMBL/GenBank/DDBJ whole genome shotgun (WGS) entry which is preliminary data.</text>
</comment>
<dbReference type="InterPro" id="IPR012334">
    <property type="entry name" value="Pectin_lyas_fold"/>
</dbReference>
<dbReference type="AlphaFoldDB" id="A0A818P0P7"/>
<dbReference type="Gene3D" id="2.160.20.10">
    <property type="entry name" value="Single-stranded right-handed beta-helix, Pectin lyase-like"/>
    <property type="match status" value="1"/>
</dbReference>
<protein>
    <submittedName>
        <fullName evidence="1">Uncharacterized protein</fullName>
    </submittedName>
</protein>
<dbReference type="SUPFAM" id="SSF51126">
    <property type="entry name" value="Pectin lyase-like"/>
    <property type="match status" value="1"/>
</dbReference>
<evidence type="ECO:0000313" key="2">
    <source>
        <dbReference type="EMBL" id="CAF4579861.1"/>
    </source>
</evidence>
<dbReference type="InterPro" id="IPR011050">
    <property type="entry name" value="Pectin_lyase_fold/virulence"/>
</dbReference>
<sequence length="340" mass="36493">MASSYVTSGSGYFQLTLNGNLTTPIIIQEAPNQPRPIIQCLQVGTSAQNIMNIQGSNFMIKAIVFAKRSRGIRIGPSTTTNAIFDNIYIYNTTGTSFSADDVGNEYVNITLRNSEMTNTNALTATPGECVYFGCVNHLRSRAGFQVKSGSYNVVGPCIIIYDDYDRGRNLVDGNLAINARTADLGIQCTSGTTITNNVVINTSINITISGNTVYMSRSDASLRLNGVTNKNITISNNVLYCAHQLSIKATNDLTGASGYNNAANGTISATGIQPDGILAIFSTNRLYQVLYGYNGIGRSMSTLTIGAYKYSTTNNSSVMTTNDFKCDSSTAPVLQYPLTC</sequence>
<name>A0A818P0P7_9BILA</name>
<reference evidence="1" key="1">
    <citation type="submission" date="2021-02" db="EMBL/GenBank/DDBJ databases">
        <authorList>
            <person name="Nowell W R."/>
        </authorList>
    </citation>
    <scope>NUCLEOTIDE SEQUENCE</scope>
</reference>
<dbReference type="EMBL" id="CAJNYT010003923">
    <property type="protein sequence ID" value="CAF3615658.1"/>
    <property type="molecule type" value="Genomic_DNA"/>
</dbReference>
<gene>
    <name evidence="1" type="ORF">GRG538_LOCUS23403</name>
    <name evidence="2" type="ORF">QYT958_LOCUS10196</name>
</gene>
<dbReference type="EMBL" id="CAJOBR010001118">
    <property type="protein sequence ID" value="CAF4579861.1"/>
    <property type="molecule type" value="Genomic_DNA"/>
</dbReference>
<dbReference type="Proteomes" id="UP000663848">
    <property type="component" value="Unassembled WGS sequence"/>
</dbReference>
<evidence type="ECO:0000313" key="3">
    <source>
        <dbReference type="Proteomes" id="UP000663872"/>
    </source>
</evidence>
<organism evidence="1 3">
    <name type="scientific">Rotaria socialis</name>
    <dbReference type="NCBI Taxonomy" id="392032"/>
    <lineage>
        <taxon>Eukaryota</taxon>
        <taxon>Metazoa</taxon>
        <taxon>Spiralia</taxon>
        <taxon>Gnathifera</taxon>
        <taxon>Rotifera</taxon>
        <taxon>Eurotatoria</taxon>
        <taxon>Bdelloidea</taxon>
        <taxon>Philodinida</taxon>
        <taxon>Philodinidae</taxon>
        <taxon>Rotaria</taxon>
    </lineage>
</organism>
<evidence type="ECO:0000313" key="1">
    <source>
        <dbReference type="EMBL" id="CAF3615658.1"/>
    </source>
</evidence>